<dbReference type="Proteomes" id="UP000255108">
    <property type="component" value="Unassembled WGS sequence"/>
</dbReference>
<evidence type="ECO:0000256" key="5">
    <source>
        <dbReference type="RuleBase" id="RU363094"/>
    </source>
</evidence>
<dbReference type="Gene3D" id="3.40.630.30">
    <property type="match status" value="1"/>
</dbReference>
<evidence type="ECO:0000313" key="8">
    <source>
        <dbReference type="EMBL" id="TCU81772.1"/>
    </source>
</evidence>
<comment type="catalytic activity">
    <reaction evidence="5">
        <text>N-terminal L-alanyl-[ribosomal protein bS18] + acetyl-CoA = N-terminal N(alpha)-acetyl-L-alanyl-[ribosomal protein bS18] + CoA + H(+)</text>
        <dbReference type="Rhea" id="RHEA:43756"/>
        <dbReference type="Rhea" id="RHEA-COMP:10676"/>
        <dbReference type="Rhea" id="RHEA-COMP:10677"/>
        <dbReference type="ChEBI" id="CHEBI:15378"/>
        <dbReference type="ChEBI" id="CHEBI:57287"/>
        <dbReference type="ChEBI" id="CHEBI:57288"/>
        <dbReference type="ChEBI" id="CHEBI:64718"/>
        <dbReference type="ChEBI" id="CHEBI:83683"/>
        <dbReference type="EC" id="2.3.1.266"/>
    </reaction>
</comment>
<dbReference type="PANTHER" id="PTHR43420">
    <property type="entry name" value="ACETYLTRANSFERASE"/>
    <property type="match status" value="1"/>
</dbReference>
<keyword evidence="2 5" id="KW-0963">Cytoplasm</keyword>
<comment type="function">
    <text evidence="5">Acetylates the N-terminal alanine of ribosomal protein bS18.</text>
</comment>
<evidence type="ECO:0000313" key="7">
    <source>
        <dbReference type="EMBL" id="STQ91879.1"/>
    </source>
</evidence>
<evidence type="ECO:0000256" key="1">
    <source>
        <dbReference type="ARBA" id="ARBA00005395"/>
    </source>
</evidence>
<keyword evidence="3 7" id="KW-0808">Transferase</keyword>
<dbReference type="GO" id="GO:0005737">
    <property type="term" value="C:cytoplasm"/>
    <property type="evidence" value="ECO:0007669"/>
    <property type="project" value="UniProtKB-SubCell"/>
</dbReference>
<dbReference type="InterPro" id="IPR006464">
    <property type="entry name" value="AcTrfase_RimI/Ard1"/>
</dbReference>
<proteinExistence type="inferred from homology"/>
<sequence>MKVRDLNASDIPQLMALDAATNSHPWDISHWQHSLKADVCLGIDGNTELSAFAVAMKMVDEAELLLIAVQPKLQGKGLGQIIFNTLTQKLAKNGAQSLFLEVRESNRKARRFYESAGFAETGIRPAYYPATSGAGREDALIFAMMMSKA</sequence>
<dbReference type="Pfam" id="PF00583">
    <property type="entry name" value="Acetyltransf_1"/>
    <property type="match status" value="1"/>
</dbReference>
<accession>A0A377QB97</accession>
<dbReference type="Proteomes" id="UP000295794">
    <property type="component" value="Unassembled WGS sequence"/>
</dbReference>
<name>A0A377QB97_9NEIS</name>
<protein>
    <recommendedName>
        <fullName evidence="5">[Ribosomal protein bS18]-alanine N-acetyltransferase</fullName>
        <ecNumber evidence="5">2.3.1.266</ecNumber>
    </recommendedName>
</protein>
<evidence type="ECO:0000259" key="6">
    <source>
        <dbReference type="PROSITE" id="PS51186"/>
    </source>
</evidence>
<dbReference type="GO" id="GO:0008999">
    <property type="term" value="F:protein-N-terminal-alanine acetyltransferase activity"/>
    <property type="evidence" value="ECO:0007669"/>
    <property type="project" value="UniProtKB-EC"/>
</dbReference>
<keyword evidence="10" id="KW-1185">Reference proteome</keyword>
<dbReference type="CDD" id="cd04301">
    <property type="entry name" value="NAT_SF"/>
    <property type="match status" value="1"/>
</dbReference>
<evidence type="ECO:0000313" key="9">
    <source>
        <dbReference type="Proteomes" id="UP000255108"/>
    </source>
</evidence>
<gene>
    <name evidence="8" type="ORF">EV682_11929</name>
    <name evidence="7" type="ORF">NCTC11159_02962</name>
</gene>
<evidence type="ECO:0000256" key="4">
    <source>
        <dbReference type="ARBA" id="ARBA00023315"/>
    </source>
</evidence>
<feature type="domain" description="N-acetyltransferase" evidence="6">
    <location>
        <begin position="1"/>
        <end position="147"/>
    </location>
</feature>
<evidence type="ECO:0000313" key="10">
    <source>
        <dbReference type="Proteomes" id="UP000295794"/>
    </source>
</evidence>
<evidence type="ECO:0000256" key="3">
    <source>
        <dbReference type="ARBA" id="ARBA00022679"/>
    </source>
</evidence>
<dbReference type="EMBL" id="SMBT01000019">
    <property type="protein sequence ID" value="TCU81772.1"/>
    <property type="molecule type" value="Genomic_DNA"/>
</dbReference>
<dbReference type="InterPro" id="IPR050680">
    <property type="entry name" value="YpeA/RimI_acetyltransf"/>
</dbReference>
<dbReference type="InterPro" id="IPR016181">
    <property type="entry name" value="Acyl_CoA_acyltransferase"/>
</dbReference>
<dbReference type="NCBIfam" id="TIGR01575">
    <property type="entry name" value="rimI"/>
    <property type="match status" value="1"/>
</dbReference>
<dbReference type="AlphaFoldDB" id="A0A377QB97"/>
<dbReference type="PROSITE" id="PS51186">
    <property type="entry name" value="GNAT"/>
    <property type="match status" value="1"/>
</dbReference>
<dbReference type="PANTHER" id="PTHR43420:SF44">
    <property type="entry name" value="ACETYLTRANSFERASE YPEA"/>
    <property type="match status" value="1"/>
</dbReference>
<dbReference type="OrthoDB" id="9796919at2"/>
<dbReference type="EC" id="2.3.1.266" evidence="5"/>
<dbReference type="RefSeq" id="WP_115228078.1">
    <property type="nucleotide sequence ID" value="NZ_CAWOLO010000019.1"/>
</dbReference>
<comment type="similarity">
    <text evidence="1 5">Belongs to the acetyltransferase family. RimI subfamily.</text>
</comment>
<reference evidence="7 9" key="1">
    <citation type="submission" date="2018-06" db="EMBL/GenBank/DDBJ databases">
        <authorList>
            <consortium name="Pathogen Informatics"/>
            <person name="Doyle S."/>
        </authorList>
    </citation>
    <scope>NUCLEOTIDE SEQUENCE [LARGE SCALE GENOMIC DNA]</scope>
    <source>
        <strain evidence="7 9">NCTC11159</strain>
    </source>
</reference>
<dbReference type="EMBL" id="UGHR01000001">
    <property type="protein sequence ID" value="STQ91879.1"/>
    <property type="molecule type" value="Genomic_DNA"/>
</dbReference>
<reference evidence="8 10" key="2">
    <citation type="submission" date="2019-03" db="EMBL/GenBank/DDBJ databases">
        <title>Genomic Encyclopedia of Type Strains, Phase IV (KMG-IV): sequencing the most valuable type-strain genomes for metagenomic binning, comparative biology and taxonomic classification.</title>
        <authorList>
            <person name="Goeker M."/>
        </authorList>
    </citation>
    <scope>NUCLEOTIDE SEQUENCE [LARGE SCALE GENOMIC DNA]</scope>
    <source>
        <strain evidence="8 10">DSM 3764</strain>
    </source>
</reference>
<organism evidence="7 9">
    <name type="scientific">Iodobacter fluviatilis</name>
    <dbReference type="NCBI Taxonomy" id="537"/>
    <lineage>
        <taxon>Bacteria</taxon>
        <taxon>Pseudomonadati</taxon>
        <taxon>Pseudomonadota</taxon>
        <taxon>Betaproteobacteria</taxon>
        <taxon>Neisseriales</taxon>
        <taxon>Chitinibacteraceae</taxon>
        <taxon>Iodobacter</taxon>
    </lineage>
</organism>
<evidence type="ECO:0000256" key="2">
    <source>
        <dbReference type="ARBA" id="ARBA00022490"/>
    </source>
</evidence>
<comment type="subcellular location">
    <subcellularLocation>
        <location evidence="5">Cytoplasm</location>
    </subcellularLocation>
</comment>
<dbReference type="InterPro" id="IPR000182">
    <property type="entry name" value="GNAT_dom"/>
</dbReference>
<keyword evidence="4" id="KW-0012">Acyltransferase</keyword>
<dbReference type="SUPFAM" id="SSF55729">
    <property type="entry name" value="Acyl-CoA N-acyltransferases (Nat)"/>
    <property type="match status" value="1"/>
</dbReference>